<dbReference type="InterPro" id="IPR013324">
    <property type="entry name" value="RNA_pol_sigma_r3/r4-like"/>
</dbReference>
<dbReference type="GO" id="GO:0003677">
    <property type="term" value="F:DNA binding"/>
    <property type="evidence" value="ECO:0007669"/>
    <property type="project" value="UniProtKB-KW"/>
</dbReference>
<dbReference type="Pfam" id="PF04297">
    <property type="entry name" value="UPF0122"/>
    <property type="match status" value="1"/>
</dbReference>
<organism evidence="4 5">
    <name type="scientific">Ureaplasma parvum</name>
    <name type="common">Ureaplasma urealyticum biotype 1</name>
    <dbReference type="NCBI Taxonomy" id="134821"/>
    <lineage>
        <taxon>Bacteria</taxon>
        <taxon>Bacillati</taxon>
        <taxon>Mycoplasmatota</taxon>
        <taxon>Mycoplasmoidales</taxon>
        <taxon>Mycoplasmoidaceae</taxon>
        <taxon>Ureaplasma</taxon>
    </lineage>
</organism>
<evidence type="ECO:0000256" key="1">
    <source>
        <dbReference type="ARBA" id="ARBA00008720"/>
    </source>
</evidence>
<keyword evidence="4" id="KW-0238">DNA-binding</keyword>
<dbReference type="InterPro" id="IPR007394">
    <property type="entry name" value="UPF0122"/>
</dbReference>
<proteinExistence type="inferred from homology"/>
<dbReference type="SUPFAM" id="SSF88659">
    <property type="entry name" value="Sigma3 and sigma4 domains of RNA polymerase sigma factors"/>
    <property type="match status" value="1"/>
</dbReference>
<accession>A0AAC9X7T8</accession>
<dbReference type="EMBL" id="CP021991">
    <property type="protein sequence ID" value="ASD29855.1"/>
    <property type="molecule type" value="Genomic_DNA"/>
</dbReference>
<sequence length="99" mass="11851">MLNKNKRWYLIALYDIYQGLLTTKQCEYFNLHYFKDLSFSEIAELKEISKSAISDCLNKVCDQLLKYEQALLIYEKNKKRNDLYTLINDSELVKKLKDI</sequence>
<dbReference type="GeneID" id="29672731"/>
<dbReference type="InterPro" id="IPR036388">
    <property type="entry name" value="WH-like_DNA-bd_sf"/>
</dbReference>
<dbReference type="AlphaFoldDB" id="A0AAC9X7T8"/>
<dbReference type="NCBIfam" id="NF001073">
    <property type="entry name" value="PRK00118.2-3"/>
    <property type="match status" value="1"/>
</dbReference>
<gene>
    <name evidence="4" type="ORF">CEG42_01225</name>
</gene>
<comment type="similarity">
    <text evidence="1 3">Belongs to the UPF0122 family.</text>
</comment>
<dbReference type="HAMAP" id="MF_00245">
    <property type="entry name" value="UPF0122"/>
    <property type="match status" value="1"/>
</dbReference>
<dbReference type="RefSeq" id="WP_006688941.1">
    <property type="nucleotide sequence ID" value="NZ_CAMQQM010000008.1"/>
</dbReference>
<dbReference type="PANTHER" id="PTHR40083:SF1">
    <property type="entry name" value="UPF0122 PROTEIN YLXM"/>
    <property type="match status" value="1"/>
</dbReference>
<dbReference type="Proteomes" id="UP000197054">
    <property type="component" value="Chromosome"/>
</dbReference>
<comment type="function">
    <text evidence="2 3">Might take part in the signal recognition particle (SRP) pathway. This is inferred from the conservation of its genetic proximity to ftsY/ffh. May be a regulatory protein.</text>
</comment>
<evidence type="ECO:0000256" key="3">
    <source>
        <dbReference type="HAMAP-Rule" id="MF_00245"/>
    </source>
</evidence>
<dbReference type="Gene3D" id="1.10.10.10">
    <property type="entry name" value="Winged helix-like DNA-binding domain superfamily/Winged helix DNA-binding domain"/>
    <property type="match status" value="1"/>
</dbReference>
<evidence type="ECO:0000313" key="4">
    <source>
        <dbReference type="EMBL" id="ASD29855.1"/>
    </source>
</evidence>
<dbReference type="OMA" id="TEKQQMF"/>
<evidence type="ECO:0000313" key="5">
    <source>
        <dbReference type="Proteomes" id="UP000197054"/>
    </source>
</evidence>
<dbReference type="PANTHER" id="PTHR40083">
    <property type="entry name" value="UPF0122 PROTEIN CBO2450/CLC_2298"/>
    <property type="match status" value="1"/>
</dbReference>
<evidence type="ECO:0000256" key="2">
    <source>
        <dbReference type="ARBA" id="ARBA00024764"/>
    </source>
</evidence>
<name>A0AAC9X7T8_UREPR</name>
<protein>
    <recommendedName>
        <fullName evidence="3">UPF0122 protein CEG42_01225</fullName>
    </recommendedName>
</protein>
<reference evidence="4 5" key="1">
    <citation type="submission" date="2017-06" db="EMBL/GenBank/DDBJ databases">
        <title>Genome Sequencing and Comparative Genomics Analysis of Five Ureaplasma Urealyticums with Different Drug Resistance.</title>
        <authorList>
            <person name="Ma L."/>
            <person name="Jia T."/>
        </authorList>
    </citation>
    <scope>NUCLEOTIDE SEQUENCE [LARGE SCALE GENOMIC DNA]</scope>
    <source>
        <strain evidence="5">hebnu uu3</strain>
    </source>
</reference>
<dbReference type="SMR" id="A0AAC9X7T8"/>